<dbReference type="InterPro" id="IPR048563">
    <property type="entry name" value="CYP38_PsbQ-like"/>
</dbReference>
<feature type="domain" description="Peptidyl-prolyl cis-trans isomerase CYP38-like PsbQ-like" evidence="2">
    <location>
        <begin position="78"/>
        <end position="187"/>
    </location>
</feature>
<evidence type="ECO:0000256" key="1">
    <source>
        <dbReference type="ARBA" id="ARBA00023078"/>
    </source>
</evidence>
<protein>
    <recommendedName>
        <fullName evidence="2">Peptidyl-prolyl cis-trans isomerase CYP38-like PsbQ-like domain-containing protein</fullName>
    </recommendedName>
</protein>
<dbReference type="EMBL" id="JAKOGI010000243">
    <property type="protein sequence ID" value="KAJ8438710.1"/>
    <property type="molecule type" value="Genomic_DNA"/>
</dbReference>
<dbReference type="InterPro" id="IPR023222">
    <property type="entry name" value="PsbQ-like_dom_sf"/>
</dbReference>
<gene>
    <name evidence="3" type="ORF">Cgig2_013756</name>
</gene>
<comment type="caution">
    <text evidence="3">The sequence shown here is derived from an EMBL/GenBank/DDBJ whole genome shotgun (WGS) entry which is preliminary data.</text>
</comment>
<dbReference type="OrthoDB" id="1735926at2759"/>
<keyword evidence="4" id="KW-1185">Reference proteome</keyword>
<dbReference type="PANTHER" id="PTHR47318:SF1">
    <property type="entry name" value="PEPTIDYL-PROLYL CIS-TRANS ISOMERASE CYP37, CHLOROPLASTIC"/>
    <property type="match status" value="1"/>
</dbReference>
<dbReference type="AlphaFoldDB" id="A0A9Q1K896"/>
<dbReference type="Proteomes" id="UP001153076">
    <property type="component" value="Unassembled WGS sequence"/>
</dbReference>
<name>A0A9Q1K896_9CARY</name>
<evidence type="ECO:0000259" key="2">
    <source>
        <dbReference type="Pfam" id="PF21329"/>
    </source>
</evidence>
<organism evidence="3 4">
    <name type="scientific">Carnegiea gigantea</name>
    <dbReference type="NCBI Taxonomy" id="171969"/>
    <lineage>
        <taxon>Eukaryota</taxon>
        <taxon>Viridiplantae</taxon>
        <taxon>Streptophyta</taxon>
        <taxon>Embryophyta</taxon>
        <taxon>Tracheophyta</taxon>
        <taxon>Spermatophyta</taxon>
        <taxon>Magnoliopsida</taxon>
        <taxon>eudicotyledons</taxon>
        <taxon>Gunneridae</taxon>
        <taxon>Pentapetalae</taxon>
        <taxon>Caryophyllales</taxon>
        <taxon>Cactineae</taxon>
        <taxon>Cactaceae</taxon>
        <taxon>Cactoideae</taxon>
        <taxon>Echinocereeae</taxon>
        <taxon>Carnegiea</taxon>
    </lineage>
</organism>
<dbReference type="Pfam" id="PF21329">
    <property type="entry name" value="CYP38_PsbQ-like"/>
    <property type="match status" value="1"/>
</dbReference>
<dbReference type="Gene3D" id="1.20.120.290">
    <property type="entry name" value="Oxygen-evolving enhancer protein 3 (PsbQ), four-helix up-down bundle"/>
    <property type="match status" value="1"/>
</dbReference>
<evidence type="ECO:0000313" key="3">
    <source>
        <dbReference type="EMBL" id="KAJ8438710.1"/>
    </source>
</evidence>
<dbReference type="PANTHER" id="PTHR47318">
    <property type="entry name" value="PEPTIDYL-PROLYL CIS-TRANS ISOMERASE CYP37, CHLOROPLASTIC"/>
    <property type="match status" value="1"/>
</dbReference>
<sequence length="224" mass="24908">MMPQSCRNQKKDDPDSPFVSSMSLVKHGLKRAVAAAIVVIHISSPLPYFSFADYSVPPAKAVLYSPDTKVPRTGELALRRAIPANTNMKAIQDSLEDISYLLRIPQRKPYGTMEGNVKKALKILEDEKEAILANIPSELKERGTLLYTSLIDGKGGLKALLECIKEKDPDKVSVGLASSLDTVAELELLQVSLVVYQHKFVWEKRETQAKAANARERVSKEQRF</sequence>
<keyword evidence="1" id="KW-0793">Thylakoid</keyword>
<dbReference type="InterPro" id="IPR044259">
    <property type="entry name" value="CYP37-like"/>
</dbReference>
<evidence type="ECO:0000313" key="4">
    <source>
        <dbReference type="Proteomes" id="UP001153076"/>
    </source>
</evidence>
<reference evidence="3" key="1">
    <citation type="submission" date="2022-04" db="EMBL/GenBank/DDBJ databases">
        <title>Carnegiea gigantea Genome sequencing and assembly v2.</title>
        <authorList>
            <person name="Copetti D."/>
            <person name="Sanderson M.J."/>
            <person name="Burquez A."/>
            <person name="Wojciechowski M.F."/>
        </authorList>
    </citation>
    <scope>NUCLEOTIDE SEQUENCE</scope>
    <source>
        <strain evidence="3">SGP5-SGP5p</strain>
        <tissue evidence="3">Aerial part</tissue>
    </source>
</reference>
<accession>A0A9Q1K896</accession>
<proteinExistence type="predicted"/>